<reference evidence="1 2" key="1">
    <citation type="submission" date="2019-08" db="EMBL/GenBank/DDBJ databases">
        <authorList>
            <person name="Herpell B J."/>
        </authorList>
    </citation>
    <scope>NUCLEOTIDE SEQUENCE [LARGE SCALE GENOMIC DNA]</scope>
    <source>
        <strain evidence="2">Msb3</strain>
        <plasmid evidence="1 2">pII</plasmid>
    </source>
</reference>
<dbReference type="Proteomes" id="UP000325811">
    <property type="component" value="Plasmid pII"/>
</dbReference>
<accession>A0A5Q4YWU9</accession>
<dbReference type="AlphaFoldDB" id="A0A5Q4YWU9"/>
<proteinExistence type="predicted"/>
<name>A0A5Q4YWU9_9BURK</name>
<gene>
    <name evidence="1" type="ORF">PDMSB3_0078</name>
</gene>
<dbReference type="EMBL" id="LR699556">
    <property type="protein sequence ID" value="VVD31202.1"/>
    <property type="molecule type" value="Genomic_DNA"/>
</dbReference>
<dbReference type="KEGG" id="pdio:PDMSB3_0078.3"/>
<geneLocation type="plasmid" evidence="1 2">
    <name>pII</name>
</geneLocation>
<evidence type="ECO:0000313" key="2">
    <source>
        <dbReference type="Proteomes" id="UP000325811"/>
    </source>
</evidence>
<keyword evidence="1" id="KW-0614">Plasmid</keyword>
<sequence length="90" mass="9665">MSTLDIVADDIHFAKVSASSAENIIMNTPKSSEAAVIHAALQTLTLLCRIRGMEPADLDDVVIDELLRSSFEEYLGSGSIVADTAFAKRP</sequence>
<keyword evidence="2" id="KW-1185">Reference proteome</keyword>
<protein>
    <submittedName>
        <fullName evidence="1">Uncharacterized protein</fullName>
    </submittedName>
</protein>
<evidence type="ECO:0000313" key="1">
    <source>
        <dbReference type="EMBL" id="VVD31202.1"/>
    </source>
</evidence>
<organism evidence="1 2">
    <name type="scientific">Paraburkholderia dioscoreae</name>
    <dbReference type="NCBI Taxonomy" id="2604047"/>
    <lineage>
        <taxon>Bacteria</taxon>
        <taxon>Pseudomonadati</taxon>
        <taxon>Pseudomonadota</taxon>
        <taxon>Betaproteobacteria</taxon>
        <taxon>Burkholderiales</taxon>
        <taxon>Burkholderiaceae</taxon>
        <taxon>Paraburkholderia</taxon>
    </lineage>
</organism>